<keyword evidence="2" id="KW-1185">Reference proteome</keyword>
<evidence type="ECO:0000313" key="2">
    <source>
        <dbReference type="Proteomes" id="UP000253759"/>
    </source>
</evidence>
<dbReference type="AlphaFoldDB" id="A0A369W6D1"/>
<evidence type="ECO:0000313" key="1">
    <source>
        <dbReference type="EMBL" id="RDE09893.1"/>
    </source>
</evidence>
<protein>
    <submittedName>
        <fullName evidence="1">Uncharacterized protein</fullName>
    </submittedName>
</protein>
<dbReference type="Proteomes" id="UP000253759">
    <property type="component" value="Unassembled WGS sequence"/>
</dbReference>
<organism evidence="1 2">
    <name type="scientific">Pelagibacterium lacus</name>
    <dbReference type="NCBI Taxonomy" id="2282655"/>
    <lineage>
        <taxon>Bacteria</taxon>
        <taxon>Pseudomonadati</taxon>
        <taxon>Pseudomonadota</taxon>
        <taxon>Alphaproteobacteria</taxon>
        <taxon>Hyphomicrobiales</taxon>
        <taxon>Devosiaceae</taxon>
        <taxon>Pelagibacterium</taxon>
    </lineage>
</organism>
<name>A0A369W6D1_9HYPH</name>
<reference evidence="2" key="1">
    <citation type="submission" date="2018-07" db="EMBL/GenBank/DDBJ databases">
        <authorList>
            <person name="Liu B.-T."/>
            <person name="Du Z."/>
        </authorList>
    </citation>
    <scope>NUCLEOTIDE SEQUENCE [LARGE SCALE GENOMIC DNA]</scope>
    <source>
        <strain evidence="2">XYN52</strain>
    </source>
</reference>
<accession>A0A369W6D1</accession>
<gene>
    <name evidence="1" type="ORF">DVH29_05005</name>
</gene>
<proteinExistence type="predicted"/>
<comment type="caution">
    <text evidence="1">The sequence shown here is derived from an EMBL/GenBank/DDBJ whole genome shotgun (WGS) entry which is preliminary data.</text>
</comment>
<dbReference type="EMBL" id="QQNH01000004">
    <property type="protein sequence ID" value="RDE09893.1"/>
    <property type="molecule type" value="Genomic_DNA"/>
</dbReference>
<sequence length="210" mass="23775">MLSDEVRIFRPGEPVQVVRAPMSIGAETYGLPGPVPTDAWHVLDHAVSVIHRVTPWATVIAAPTLVAEATYDDYPCREFLRRRDSEKNYVKLGGRSFGNEGLIALSLYSWSGYLISTAYHEAWHQLERILDKKILDEIDGHLIPLSWGSAYMDSMVERRARCFETWAMRFEEGMPGLRLSSQVDAIFDAAATGEIAKEWYKMQQKAARGR</sequence>